<accession>A0A0M0GBE9</accession>
<comment type="caution">
    <text evidence="2">The sequence shown here is derived from an EMBL/GenBank/DDBJ whole genome shotgun (WGS) entry which is preliminary data.</text>
</comment>
<keyword evidence="3" id="KW-1185">Reference proteome</keyword>
<evidence type="ECO:0000313" key="2">
    <source>
        <dbReference type="EMBL" id="KON87078.1"/>
    </source>
</evidence>
<keyword evidence="1" id="KW-1133">Transmembrane helix</keyword>
<feature type="transmembrane region" description="Helical" evidence="1">
    <location>
        <begin position="40"/>
        <end position="65"/>
    </location>
</feature>
<evidence type="ECO:0000313" key="3">
    <source>
        <dbReference type="Proteomes" id="UP000037109"/>
    </source>
</evidence>
<dbReference type="AlphaFoldDB" id="A0A0M0GBE9"/>
<keyword evidence="1" id="KW-0812">Transmembrane</keyword>
<keyword evidence="1" id="KW-0472">Membrane</keyword>
<protein>
    <submittedName>
        <fullName evidence="2">Uncharacterized protein</fullName>
    </submittedName>
</protein>
<dbReference type="STRING" id="1459.AF332_09830"/>
<dbReference type="Proteomes" id="UP000037109">
    <property type="component" value="Unassembled WGS sequence"/>
</dbReference>
<reference evidence="3" key="1">
    <citation type="submission" date="2015-07" db="EMBL/GenBank/DDBJ databases">
        <title>Fjat-10036 dsm4.</title>
        <authorList>
            <person name="Liu B."/>
            <person name="Wang J."/>
            <person name="Zhu Y."/>
            <person name="Liu G."/>
            <person name="Chen Q."/>
            <person name="Chen Z."/>
            <person name="Lan J."/>
            <person name="Che J."/>
            <person name="Ge C."/>
            <person name="Shi H."/>
            <person name="Pan Z."/>
            <person name="Liu X."/>
        </authorList>
    </citation>
    <scope>NUCLEOTIDE SEQUENCE [LARGE SCALE GENOMIC DNA]</scope>
    <source>
        <strain evidence="3">DSM 4</strain>
    </source>
</reference>
<proteinExistence type="predicted"/>
<name>A0A0M0GBE9_SPOGL</name>
<evidence type="ECO:0000256" key="1">
    <source>
        <dbReference type="SAM" id="Phobius"/>
    </source>
</evidence>
<organism evidence="2 3">
    <name type="scientific">Sporosarcina globispora</name>
    <name type="common">Bacillus globisporus</name>
    <dbReference type="NCBI Taxonomy" id="1459"/>
    <lineage>
        <taxon>Bacteria</taxon>
        <taxon>Bacillati</taxon>
        <taxon>Bacillota</taxon>
        <taxon>Bacilli</taxon>
        <taxon>Bacillales</taxon>
        <taxon>Caryophanaceae</taxon>
        <taxon>Sporosarcina</taxon>
    </lineage>
</organism>
<sequence>MDRKSKGEKIRAIFEKTPLFLTGSLDYENLPRSIYQFLKLAVLFPNSMILFTGFPSLFLLFAAVFPNFPIPFTEFTISLYVKKKSAH</sequence>
<dbReference type="EMBL" id="LGUF01000007">
    <property type="protein sequence ID" value="KON87078.1"/>
    <property type="molecule type" value="Genomic_DNA"/>
</dbReference>
<gene>
    <name evidence="2" type="ORF">AF332_09830</name>
</gene>